<gene>
    <name evidence="2" type="ORF">DFP98_102277</name>
</gene>
<evidence type="ECO:0000313" key="2">
    <source>
        <dbReference type="EMBL" id="RED87795.1"/>
    </source>
</evidence>
<dbReference type="PANTHER" id="PTHR43155:SF2">
    <property type="entry name" value="CYCLIC DI-GMP PHOSPHODIESTERASE PA4108"/>
    <property type="match status" value="1"/>
</dbReference>
<proteinExistence type="predicted"/>
<sequence length="372" mass="41964">MRMMPISLCRPGMRLAKRIYSDDGIVLLAEGVELTSTLIRRLGECGVSFVYIQDSRTDDLSIPELLSDETQRRTLQTIRTVFREFGNSTSKSKNSTYPYVGRKMKEVMKLIMEDLDRNQDAMIMLMNLHTVDHYLYMHSMNVCVYTTLLGMAHGYSHDELVTLGIGALLHDVGKTQISMQVLLKPGSLSAYEFDEMKRHTERGFYLLKDEPNIPILAAHCAYQHHERLNGSGYPRGIKGDEIHDYAKWVGIVDSYDAMTSHRVYRDAILPHQAVEMLYSGSGTLYDMSKLQLFRDKVAIYPIGLTVKLNTGQSAVVCDINSTCAHRPILRVLTDEDGVELKVPFELDLSKHLNVLITKIELNPAEGAGTMPA</sequence>
<dbReference type="Proteomes" id="UP000256977">
    <property type="component" value="Unassembled WGS sequence"/>
</dbReference>
<name>A0A3D9KPC3_9BACL</name>
<reference evidence="2 3" key="1">
    <citation type="submission" date="2018-07" db="EMBL/GenBank/DDBJ databases">
        <title>Genomic Encyclopedia of Type Strains, Phase III (KMG-III): the genomes of soil and plant-associated and newly described type strains.</title>
        <authorList>
            <person name="Whitman W."/>
        </authorList>
    </citation>
    <scope>NUCLEOTIDE SEQUENCE [LARGE SCALE GENOMIC DNA]</scope>
    <source>
        <strain evidence="2 3">CECT 7287</strain>
    </source>
</reference>
<feature type="domain" description="HD-GYP" evidence="1">
    <location>
        <begin position="113"/>
        <end position="309"/>
    </location>
</feature>
<dbReference type="Gene3D" id="1.10.3210.10">
    <property type="entry name" value="Hypothetical protein af1432"/>
    <property type="match status" value="1"/>
</dbReference>
<dbReference type="AlphaFoldDB" id="A0A3D9KPC3"/>
<dbReference type="SUPFAM" id="SSF109604">
    <property type="entry name" value="HD-domain/PDEase-like"/>
    <property type="match status" value="1"/>
</dbReference>
<dbReference type="InterPro" id="IPR003607">
    <property type="entry name" value="HD/PDEase_dom"/>
</dbReference>
<dbReference type="CDD" id="cd00077">
    <property type="entry name" value="HDc"/>
    <property type="match status" value="1"/>
</dbReference>
<dbReference type="PANTHER" id="PTHR43155">
    <property type="entry name" value="CYCLIC DI-GMP PHOSPHODIESTERASE PA4108-RELATED"/>
    <property type="match status" value="1"/>
</dbReference>
<evidence type="ECO:0000259" key="1">
    <source>
        <dbReference type="PROSITE" id="PS51832"/>
    </source>
</evidence>
<dbReference type="OrthoDB" id="9759601at2"/>
<dbReference type="SMART" id="SM00471">
    <property type="entry name" value="HDc"/>
    <property type="match status" value="1"/>
</dbReference>
<organism evidence="2 3">
    <name type="scientific">Cohnella phaseoli</name>
    <dbReference type="NCBI Taxonomy" id="456490"/>
    <lineage>
        <taxon>Bacteria</taxon>
        <taxon>Bacillati</taxon>
        <taxon>Bacillota</taxon>
        <taxon>Bacilli</taxon>
        <taxon>Bacillales</taxon>
        <taxon>Paenibacillaceae</taxon>
        <taxon>Cohnella</taxon>
    </lineage>
</organism>
<dbReference type="InterPro" id="IPR037522">
    <property type="entry name" value="HD_GYP_dom"/>
</dbReference>
<dbReference type="RefSeq" id="WP_116059184.1">
    <property type="nucleotide sequence ID" value="NZ_QRDZ01000002.1"/>
</dbReference>
<dbReference type="EMBL" id="QRDZ01000002">
    <property type="protein sequence ID" value="RED87795.1"/>
    <property type="molecule type" value="Genomic_DNA"/>
</dbReference>
<protein>
    <submittedName>
        <fullName evidence="2">HD-GYP domain-containing protein (C-di-GMP phosphodiesterase class II)</fullName>
    </submittedName>
</protein>
<keyword evidence="3" id="KW-1185">Reference proteome</keyword>
<evidence type="ECO:0000313" key="3">
    <source>
        <dbReference type="Proteomes" id="UP000256977"/>
    </source>
</evidence>
<comment type="caution">
    <text evidence="2">The sequence shown here is derived from an EMBL/GenBank/DDBJ whole genome shotgun (WGS) entry which is preliminary data.</text>
</comment>
<dbReference type="Pfam" id="PF13487">
    <property type="entry name" value="HD_5"/>
    <property type="match status" value="1"/>
</dbReference>
<dbReference type="PROSITE" id="PS51832">
    <property type="entry name" value="HD_GYP"/>
    <property type="match status" value="1"/>
</dbReference>
<accession>A0A3D9KPC3</accession>